<dbReference type="Gene3D" id="3.90.1030.20">
    <property type="entry name" value="DNA polymerase delta, p66 (Cdc27) subunit, wHTH domain"/>
    <property type="match status" value="1"/>
</dbReference>
<dbReference type="GO" id="GO:0006297">
    <property type="term" value="P:nucleotide-excision repair, DNA gap filling"/>
    <property type="evidence" value="ECO:0007669"/>
    <property type="project" value="TreeGrafter"/>
</dbReference>
<feature type="compositionally biased region" description="Basic and acidic residues" evidence="5">
    <location>
        <begin position="269"/>
        <end position="280"/>
    </location>
</feature>
<feature type="compositionally biased region" description="Basic and acidic residues" evidence="5">
    <location>
        <begin position="146"/>
        <end position="179"/>
    </location>
</feature>
<protein>
    <recommendedName>
        <fullName evidence="2">DNA polymerase delta subunit 3</fullName>
    </recommendedName>
</protein>
<evidence type="ECO:0000256" key="5">
    <source>
        <dbReference type="SAM" id="MobiDB-lite"/>
    </source>
</evidence>
<dbReference type="GO" id="GO:0006271">
    <property type="term" value="P:DNA strand elongation involved in DNA replication"/>
    <property type="evidence" value="ECO:0007669"/>
    <property type="project" value="TreeGrafter"/>
</dbReference>
<evidence type="ECO:0000313" key="7">
    <source>
        <dbReference type="Proteomes" id="UP000241107"/>
    </source>
</evidence>
<dbReference type="PANTHER" id="PTHR17598:SF13">
    <property type="entry name" value="DNA POLYMERASE DELTA SUBUNIT 3"/>
    <property type="match status" value="1"/>
</dbReference>
<dbReference type="GO" id="GO:0043625">
    <property type="term" value="C:delta DNA polymerase complex"/>
    <property type="evidence" value="ECO:0007669"/>
    <property type="project" value="InterPro"/>
</dbReference>
<dbReference type="GeneID" id="36567675"/>
<dbReference type="VEuPathDB" id="FungiDB:C7M61_004287"/>
<feature type="compositionally biased region" description="Basic and acidic residues" evidence="5">
    <location>
        <begin position="352"/>
        <end position="363"/>
    </location>
</feature>
<evidence type="ECO:0000313" key="6">
    <source>
        <dbReference type="EMBL" id="PSK35805.1"/>
    </source>
</evidence>
<feature type="compositionally biased region" description="Low complexity" evidence="5">
    <location>
        <begin position="367"/>
        <end position="379"/>
    </location>
</feature>
<evidence type="ECO:0000256" key="2">
    <source>
        <dbReference type="ARBA" id="ARBA00017589"/>
    </source>
</evidence>
<dbReference type="InterPro" id="IPR041913">
    <property type="entry name" value="POLD3_sf"/>
</dbReference>
<evidence type="ECO:0000256" key="1">
    <source>
        <dbReference type="ARBA" id="ARBA00004123"/>
    </source>
</evidence>
<dbReference type="GO" id="GO:0003887">
    <property type="term" value="F:DNA-directed DNA polymerase activity"/>
    <property type="evidence" value="ECO:0007669"/>
    <property type="project" value="TreeGrafter"/>
</dbReference>
<dbReference type="Proteomes" id="UP000241107">
    <property type="component" value="Unassembled WGS sequence"/>
</dbReference>
<feature type="region of interest" description="Disordered" evidence="5">
    <location>
        <begin position="142"/>
        <end position="398"/>
    </location>
</feature>
<comment type="subcellular location">
    <subcellularLocation>
        <location evidence="1">Nucleus</location>
    </subcellularLocation>
</comment>
<evidence type="ECO:0000256" key="4">
    <source>
        <dbReference type="ARBA" id="ARBA00023242"/>
    </source>
</evidence>
<proteinExistence type="predicted"/>
<gene>
    <name evidence="6" type="ORF">C7M61_004287</name>
</gene>
<feature type="compositionally biased region" description="Polar residues" evidence="5">
    <location>
        <begin position="289"/>
        <end position="299"/>
    </location>
</feature>
<name>A0A2P7YIP0_9ASCO</name>
<feature type="compositionally biased region" description="Polar residues" evidence="5">
    <location>
        <begin position="308"/>
        <end position="324"/>
    </location>
</feature>
<dbReference type="GO" id="GO:1904161">
    <property type="term" value="P:DNA synthesis involved in UV-damage excision repair"/>
    <property type="evidence" value="ECO:0007669"/>
    <property type="project" value="TreeGrafter"/>
</dbReference>
<dbReference type="InterPro" id="IPR019038">
    <property type="entry name" value="POLD3"/>
</dbReference>
<keyword evidence="7" id="KW-1185">Reference proteome</keyword>
<dbReference type="OrthoDB" id="514823at2759"/>
<sequence length="398" mass="44763">MTMDITPDQVRYIADKLDSHTVTFSSVSRDLNVHTSQAKRILYAYYSLNKEKLNALYVASGTQGTKTVVKIVENPDENYLLDLFDQVGSIHIYSISQNKFSFSTSDIALEQLRRPVDFDKVESYYELGMIRGRPLKTVLAQVAPRSKVEPPKPKAEPKKEAPKVESKPKLQYQSRKEKPQASLLSNYVSRKDEKKQKEDDSKKRKPDQSSGYQYKSRKLESKQPKERVIVSNETEEPEEEEPQKKAAPAKTTDLNSLFLDDLSDFSDNDDTKEAQEKEEPIMVEPEAQSKPQENEQQPKATVAPLLPQGSSLRSLTSKSPTPQAGENAGTAEDAQEPEPVTTIDDEGYIVTKKAEPKKNEAPKPARRAAPAPKKATPSNKKSDGTKKQALLMSFFDRR</sequence>
<dbReference type="Pfam" id="PF09507">
    <property type="entry name" value="CDC27"/>
    <property type="match status" value="1"/>
</dbReference>
<dbReference type="PANTHER" id="PTHR17598">
    <property type="entry name" value="DNA POLYMERASE DELTA SUBUNIT 3"/>
    <property type="match status" value="1"/>
</dbReference>
<evidence type="ECO:0000256" key="3">
    <source>
        <dbReference type="ARBA" id="ARBA00022705"/>
    </source>
</evidence>
<feature type="compositionally biased region" description="Basic and acidic residues" evidence="5">
    <location>
        <begin position="217"/>
        <end position="228"/>
    </location>
</feature>
<keyword evidence="3" id="KW-0235">DNA replication</keyword>
<feature type="compositionally biased region" description="Low complexity" evidence="5">
    <location>
        <begin position="245"/>
        <end position="260"/>
    </location>
</feature>
<dbReference type="RefSeq" id="XP_024712278.1">
    <property type="nucleotide sequence ID" value="XM_024859609.1"/>
</dbReference>
<feature type="compositionally biased region" description="Basic and acidic residues" evidence="5">
    <location>
        <begin position="189"/>
        <end position="202"/>
    </location>
</feature>
<dbReference type="AlphaFoldDB" id="A0A2P7YIP0"/>
<keyword evidence="4" id="KW-0539">Nucleus</keyword>
<organism evidence="6 7">
    <name type="scientific">Candidozyma pseudohaemuli</name>
    <dbReference type="NCBI Taxonomy" id="418784"/>
    <lineage>
        <taxon>Eukaryota</taxon>
        <taxon>Fungi</taxon>
        <taxon>Dikarya</taxon>
        <taxon>Ascomycota</taxon>
        <taxon>Saccharomycotina</taxon>
        <taxon>Pichiomycetes</taxon>
        <taxon>Metschnikowiaceae</taxon>
        <taxon>Candidozyma</taxon>
    </lineage>
</organism>
<accession>A0A2P7YIP0</accession>
<dbReference type="STRING" id="418784.A0A2P7YIP0"/>
<reference evidence="6 7" key="1">
    <citation type="submission" date="2018-03" db="EMBL/GenBank/DDBJ databases">
        <title>Candida pseudohaemulonii genome assembly and annotation.</title>
        <authorList>
            <person name="Munoz J.F."/>
            <person name="Gade L.G."/>
            <person name="Chow N.A."/>
            <person name="Litvintseva A.P."/>
            <person name="Loparev V.N."/>
            <person name="Cuomo C.A."/>
        </authorList>
    </citation>
    <scope>NUCLEOTIDE SEQUENCE [LARGE SCALE GENOMIC DNA]</scope>
    <source>
        <strain evidence="6 7">B12108</strain>
    </source>
</reference>
<comment type="caution">
    <text evidence="6">The sequence shown here is derived from an EMBL/GenBank/DDBJ whole genome shotgun (WGS) entry which is preliminary data.</text>
</comment>
<dbReference type="EMBL" id="PYFQ01000013">
    <property type="protein sequence ID" value="PSK35805.1"/>
    <property type="molecule type" value="Genomic_DNA"/>
</dbReference>